<sequence length="57" mass="6679">SSIHFYRNTLNTLQEVLKAFIIGVFKGNKTTFFLCLFFTNILLDINLNTIYVKYITI</sequence>
<evidence type="ECO:0000313" key="1">
    <source>
        <dbReference type="EMBL" id="KAF1917780.1"/>
    </source>
</evidence>
<keyword evidence="2" id="KW-1185">Reference proteome</keyword>
<proteinExistence type="predicted"/>
<name>A0A6A5QSJ0_AMPQU</name>
<reference evidence="1" key="1">
    <citation type="journal article" date="2020" name="Stud. Mycol.">
        <title>101 Dothideomycetes genomes: a test case for predicting lifestyles and emergence of pathogens.</title>
        <authorList>
            <person name="Haridas S."/>
            <person name="Albert R."/>
            <person name="Binder M."/>
            <person name="Bloem J."/>
            <person name="Labutti K."/>
            <person name="Salamov A."/>
            <person name="Andreopoulos B."/>
            <person name="Baker S."/>
            <person name="Barry K."/>
            <person name="Bills G."/>
            <person name="Bluhm B."/>
            <person name="Cannon C."/>
            <person name="Castanera R."/>
            <person name="Culley D."/>
            <person name="Daum C."/>
            <person name="Ezra D."/>
            <person name="Gonzalez J."/>
            <person name="Henrissat B."/>
            <person name="Kuo A."/>
            <person name="Liang C."/>
            <person name="Lipzen A."/>
            <person name="Lutzoni F."/>
            <person name="Magnuson J."/>
            <person name="Mondo S."/>
            <person name="Nolan M."/>
            <person name="Ohm R."/>
            <person name="Pangilinan J."/>
            <person name="Park H.-J."/>
            <person name="Ramirez L."/>
            <person name="Alfaro M."/>
            <person name="Sun H."/>
            <person name="Tritt A."/>
            <person name="Yoshinaga Y."/>
            <person name="Zwiers L.-H."/>
            <person name="Turgeon B."/>
            <person name="Goodwin S."/>
            <person name="Spatafora J."/>
            <person name="Crous P."/>
            <person name="Grigoriev I."/>
        </authorList>
    </citation>
    <scope>NUCLEOTIDE SEQUENCE</scope>
    <source>
        <strain evidence="1">HMLAC05119</strain>
    </source>
</reference>
<dbReference type="AlphaFoldDB" id="A0A6A5QSJ0"/>
<feature type="non-terminal residue" evidence="1">
    <location>
        <position position="1"/>
    </location>
</feature>
<organism evidence="1 2">
    <name type="scientific">Ampelomyces quisqualis</name>
    <name type="common">Powdery mildew agent</name>
    <dbReference type="NCBI Taxonomy" id="50730"/>
    <lineage>
        <taxon>Eukaryota</taxon>
        <taxon>Fungi</taxon>
        <taxon>Dikarya</taxon>
        <taxon>Ascomycota</taxon>
        <taxon>Pezizomycotina</taxon>
        <taxon>Dothideomycetes</taxon>
        <taxon>Pleosporomycetidae</taxon>
        <taxon>Pleosporales</taxon>
        <taxon>Pleosporineae</taxon>
        <taxon>Phaeosphaeriaceae</taxon>
        <taxon>Ampelomyces</taxon>
    </lineage>
</organism>
<dbReference type="EMBL" id="ML979134">
    <property type="protein sequence ID" value="KAF1917780.1"/>
    <property type="molecule type" value="Genomic_DNA"/>
</dbReference>
<evidence type="ECO:0000313" key="2">
    <source>
        <dbReference type="Proteomes" id="UP000800096"/>
    </source>
</evidence>
<gene>
    <name evidence="1" type="ORF">BDU57DRAFT_444666</name>
</gene>
<protein>
    <submittedName>
        <fullName evidence="1">Uncharacterized protein</fullName>
    </submittedName>
</protein>
<accession>A0A6A5QSJ0</accession>
<dbReference type="Proteomes" id="UP000800096">
    <property type="component" value="Unassembled WGS sequence"/>
</dbReference>